<feature type="transmembrane region" description="Helical" evidence="1">
    <location>
        <begin position="255"/>
        <end position="275"/>
    </location>
</feature>
<dbReference type="Gene3D" id="1.20.1740.10">
    <property type="entry name" value="Amino acid/polyamine transporter I"/>
    <property type="match status" value="1"/>
</dbReference>
<name>A0A1I3K065_9RHOB</name>
<keyword evidence="1" id="KW-0812">Transmembrane</keyword>
<feature type="transmembrane region" description="Helical" evidence="1">
    <location>
        <begin position="393"/>
        <end position="411"/>
    </location>
</feature>
<feature type="transmembrane region" description="Helical" evidence="1">
    <location>
        <begin position="16"/>
        <end position="35"/>
    </location>
</feature>
<feature type="transmembrane region" description="Helical" evidence="1">
    <location>
        <begin position="179"/>
        <end position="200"/>
    </location>
</feature>
<dbReference type="Proteomes" id="UP000199630">
    <property type="component" value="Unassembled WGS sequence"/>
</dbReference>
<sequence>MQIAPFRVLKVFKGTGMQLLAIIGATLLVAGLLSWRGFSSAPLWKATVTPLASIIGSGFLVLGPILAQAYGAWTPLAMALLCALAYAIGAAIRFNISVRAGTGHDALSARIESLASWALSFAYVISVAYYLNLLGAFAVSLTPWDSQLAGRWVTTVVFLLILIVGWTKGFSALERLEQVSVSLKLAIIAGLLMGLGWYFGGRASEGSLIVSPAKLTGGAAVSLLFGLLVTVQGFETSRYLGAEYDAALRIRAMRLAQGLSTAIYMIYVVLMAYVFVPEQIETSETAIIDMMAVVAPVLPIMLVMAALAAQFSAAVADTSGAGGLVAELTRGRVPVKTGYAALVALGLCLTWFLDVFQIISWASKAFAGYYTLQGAIAVVLARRERRPAGQVVFFALVTALAAAVTLFGVAVE</sequence>
<dbReference type="AlphaFoldDB" id="A0A1I3K065"/>
<feature type="transmembrane region" description="Helical" evidence="1">
    <location>
        <begin position="339"/>
        <end position="359"/>
    </location>
</feature>
<feature type="transmembrane region" description="Helical" evidence="1">
    <location>
        <begin position="148"/>
        <end position="167"/>
    </location>
</feature>
<feature type="transmembrane region" description="Helical" evidence="1">
    <location>
        <begin position="365"/>
        <end position="381"/>
    </location>
</feature>
<feature type="transmembrane region" description="Helical" evidence="1">
    <location>
        <begin position="215"/>
        <end position="234"/>
    </location>
</feature>
<keyword evidence="3" id="KW-1185">Reference proteome</keyword>
<feature type="transmembrane region" description="Helical" evidence="1">
    <location>
        <begin position="117"/>
        <end position="142"/>
    </location>
</feature>
<accession>A0A1I3K065</accession>
<dbReference type="STRING" id="588602.SAMN04487991_0530"/>
<reference evidence="3" key="1">
    <citation type="submission" date="2016-10" db="EMBL/GenBank/DDBJ databases">
        <authorList>
            <person name="Varghese N."/>
            <person name="Submissions S."/>
        </authorList>
    </citation>
    <scope>NUCLEOTIDE SEQUENCE [LARGE SCALE GENOMIC DNA]</scope>
    <source>
        <strain evidence="3">DSM 26471</strain>
    </source>
</reference>
<evidence type="ECO:0000313" key="3">
    <source>
        <dbReference type="Proteomes" id="UP000199630"/>
    </source>
</evidence>
<evidence type="ECO:0000313" key="2">
    <source>
        <dbReference type="EMBL" id="SFI65907.1"/>
    </source>
</evidence>
<feature type="transmembrane region" description="Helical" evidence="1">
    <location>
        <begin position="287"/>
        <end position="309"/>
    </location>
</feature>
<gene>
    <name evidence="2" type="ORF">SAMN04487991_0530</name>
</gene>
<feature type="transmembrane region" description="Helical" evidence="1">
    <location>
        <begin position="47"/>
        <end position="70"/>
    </location>
</feature>
<protein>
    <submittedName>
        <fullName evidence="2">Uncharacterized protein</fullName>
    </submittedName>
</protein>
<evidence type="ECO:0000256" key="1">
    <source>
        <dbReference type="SAM" id="Phobius"/>
    </source>
</evidence>
<dbReference type="EMBL" id="FORH01000001">
    <property type="protein sequence ID" value="SFI65907.1"/>
    <property type="molecule type" value="Genomic_DNA"/>
</dbReference>
<organism evidence="2 3">
    <name type="scientific">Celeribacter neptunius</name>
    <dbReference type="NCBI Taxonomy" id="588602"/>
    <lineage>
        <taxon>Bacteria</taxon>
        <taxon>Pseudomonadati</taxon>
        <taxon>Pseudomonadota</taxon>
        <taxon>Alphaproteobacteria</taxon>
        <taxon>Rhodobacterales</taxon>
        <taxon>Roseobacteraceae</taxon>
        <taxon>Celeribacter</taxon>
    </lineage>
</organism>
<keyword evidence="1" id="KW-0472">Membrane</keyword>
<proteinExistence type="predicted"/>
<feature type="transmembrane region" description="Helical" evidence="1">
    <location>
        <begin position="76"/>
        <end position="96"/>
    </location>
</feature>
<keyword evidence="1" id="KW-1133">Transmembrane helix</keyword>